<evidence type="ECO:0000259" key="6">
    <source>
        <dbReference type="Pfam" id="PF00361"/>
    </source>
</evidence>
<sequence>MQEIMYLAPELVLVATGLVILLTGVFLSPQSKNILGYLATLGTLAAIFLTVKSFGLLTMEGFSVQYTIFSETLSIDALSQFFKLVFLAVALIVSIASIKYTENSDHTEEFYTLVLFATFGMMIVASANDLILLFCAFELASLATFALAGFEKQNARSLEGAMKYFVIGSVSAALMLFGLSFVYGATGTTSIPLIAQNPGLLTGNPIGIVAIVLLTAGFGFKMALVPFHMWAPDTYQGSPSVVSALLAAGSKKMGFVAAFRVFIIALAALQPDWQFMFTLLAVVTMTFGNVVAVAQTSVKRMLAYSSLAQAGYIAMAFAVMTPVALAGGIMYTLAHAFMKAGAFIAAGAVVWMISSEKTGNLDIPDHLDSFRGLGKRMPLAALCMTVFVFALAGIPPTAGFMAKFVLFSSTIQAGMTWLAVIAILNSALSLFYYARLVKYMYFMPPEGKTEKVSIPFPYAAALLVAVAGVMVMGLWPEPFVELAMKAAMVLVPF</sequence>
<feature type="transmembrane region" description="Helical" evidence="5">
    <location>
        <begin position="310"/>
        <end position="330"/>
    </location>
</feature>
<evidence type="ECO:0000313" key="8">
    <source>
        <dbReference type="Proteomes" id="UP000033058"/>
    </source>
</evidence>
<feature type="transmembrane region" description="Helical" evidence="5">
    <location>
        <begin position="34"/>
        <end position="57"/>
    </location>
</feature>
<feature type="transmembrane region" description="Helical" evidence="5">
    <location>
        <begin position="162"/>
        <end position="186"/>
    </location>
</feature>
<proteinExistence type="inferred from homology"/>
<feature type="transmembrane region" description="Helical" evidence="5">
    <location>
        <begin position="77"/>
        <end position="98"/>
    </location>
</feature>
<evidence type="ECO:0000256" key="5">
    <source>
        <dbReference type="SAM" id="Phobius"/>
    </source>
</evidence>
<dbReference type="GO" id="GO:0042773">
    <property type="term" value="P:ATP synthesis coupled electron transport"/>
    <property type="evidence" value="ECO:0007669"/>
    <property type="project" value="InterPro"/>
</dbReference>
<feature type="transmembrane region" description="Helical" evidence="5">
    <location>
        <begin position="336"/>
        <end position="353"/>
    </location>
</feature>
<feature type="transmembrane region" description="Helical" evidence="5">
    <location>
        <begin position="455"/>
        <end position="475"/>
    </location>
</feature>
<comment type="subcellular location">
    <subcellularLocation>
        <location evidence="1">Membrane</location>
        <topology evidence="1">Multi-pass membrane protein</topology>
    </subcellularLocation>
</comment>
<evidence type="ECO:0000256" key="2">
    <source>
        <dbReference type="ARBA" id="ARBA00022692"/>
    </source>
</evidence>
<dbReference type="HAMAP" id="MF_00445">
    <property type="entry name" value="NDH1_NuoN_1"/>
    <property type="match status" value="1"/>
</dbReference>
<name>A0A0E3PX71_METMZ</name>
<keyword evidence="2 5" id="KW-0812">Transmembrane</keyword>
<dbReference type="InterPro" id="IPR010096">
    <property type="entry name" value="NADH-Q_OxRdtase_suN/2"/>
</dbReference>
<feature type="transmembrane region" description="Helical" evidence="5">
    <location>
        <begin position="6"/>
        <end position="27"/>
    </location>
</feature>
<feature type="transmembrane region" description="Helical" evidence="5">
    <location>
        <begin position="275"/>
        <end position="298"/>
    </location>
</feature>
<feature type="transmembrane region" description="Helical" evidence="5">
    <location>
        <begin position="379"/>
        <end position="402"/>
    </location>
</feature>
<evidence type="ECO:0000256" key="1">
    <source>
        <dbReference type="ARBA" id="ARBA00004141"/>
    </source>
</evidence>
<feature type="transmembrane region" description="Helical" evidence="5">
    <location>
        <begin position="252"/>
        <end position="269"/>
    </location>
</feature>
<keyword evidence="4 5" id="KW-0472">Membrane</keyword>
<evidence type="ECO:0000313" key="7">
    <source>
        <dbReference type="EMBL" id="AKB41158.1"/>
    </source>
</evidence>
<feature type="transmembrane region" description="Helical" evidence="5">
    <location>
        <begin position="414"/>
        <end position="434"/>
    </location>
</feature>
<reference evidence="7 8" key="1">
    <citation type="submission" date="2014-07" db="EMBL/GenBank/DDBJ databases">
        <title>Methanogenic archaea and the global carbon cycle.</title>
        <authorList>
            <person name="Henriksen J.R."/>
            <person name="Luke J."/>
            <person name="Reinhart S."/>
            <person name="Benedict M.N."/>
            <person name="Youngblut N.D."/>
            <person name="Metcalf M.E."/>
            <person name="Whitaker R.J."/>
            <person name="Metcalf W.W."/>
        </authorList>
    </citation>
    <scope>NUCLEOTIDE SEQUENCE [LARGE SCALE GENOMIC DNA]</scope>
    <source>
        <strain evidence="7 8">WWM610</strain>
    </source>
</reference>
<dbReference type="InterPro" id="IPR001750">
    <property type="entry name" value="ND/Mrp_TM"/>
</dbReference>
<feature type="domain" description="NADH:quinone oxidoreductase/Mrp antiporter transmembrane" evidence="6">
    <location>
        <begin position="127"/>
        <end position="428"/>
    </location>
</feature>
<dbReference type="Pfam" id="PF00361">
    <property type="entry name" value="Proton_antipo_M"/>
    <property type="match status" value="1"/>
</dbReference>
<keyword evidence="7" id="KW-0830">Ubiquinone</keyword>
<feature type="transmembrane region" description="Helical" evidence="5">
    <location>
        <begin position="131"/>
        <end position="150"/>
    </location>
</feature>
<dbReference type="PATRIC" id="fig|1434117.4.peg.2761"/>
<gene>
    <name evidence="7" type="ORF">MSMAW_2167</name>
</gene>
<dbReference type="EMBL" id="CP009509">
    <property type="protein sequence ID" value="AKB41158.1"/>
    <property type="molecule type" value="Genomic_DNA"/>
</dbReference>
<evidence type="ECO:0000256" key="4">
    <source>
        <dbReference type="ARBA" id="ARBA00023136"/>
    </source>
</evidence>
<dbReference type="GO" id="GO:0016020">
    <property type="term" value="C:membrane"/>
    <property type="evidence" value="ECO:0007669"/>
    <property type="project" value="UniProtKB-SubCell"/>
</dbReference>
<dbReference type="PRINTS" id="PR01434">
    <property type="entry name" value="NADHDHGNASE5"/>
</dbReference>
<dbReference type="PANTHER" id="PTHR22773">
    <property type="entry name" value="NADH DEHYDROGENASE"/>
    <property type="match status" value="1"/>
</dbReference>
<organism evidence="7 8">
    <name type="scientific">Methanosarcina mazei WWM610</name>
    <dbReference type="NCBI Taxonomy" id="1434117"/>
    <lineage>
        <taxon>Archaea</taxon>
        <taxon>Methanobacteriati</taxon>
        <taxon>Methanobacteriota</taxon>
        <taxon>Stenosarchaea group</taxon>
        <taxon>Methanomicrobia</taxon>
        <taxon>Methanosarcinales</taxon>
        <taxon>Methanosarcinaceae</taxon>
        <taxon>Methanosarcina</taxon>
    </lineage>
</organism>
<dbReference type="HOGENOM" id="CLU_007100_1_5_2"/>
<feature type="transmembrane region" description="Helical" evidence="5">
    <location>
        <begin position="206"/>
        <end position="231"/>
    </location>
</feature>
<protein>
    <submittedName>
        <fullName evidence="7">NADH:ubiquinone oxidoreductase subunit N</fullName>
    </submittedName>
</protein>
<dbReference type="NCBIfam" id="TIGR01770">
    <property type="entry name" value="NDH_I_N"/>
    <property type="match status" value="1"/>
</dbReference>
<dbReference type="GO" id="GO:0008137">
    <property type="term" value="F:NADH dehydrogenase (ubiquinone) activity"/>
    <property type="evidence" value="ECO:0007669"/>
    <property type="project" value="InterPro"/>
</dbReference>
<feature type="transmembrane region" description="Helical" evidence="5">
    <location>
        <begin position="110"/>
        <end position="125"/>
    </location>
</feature>
<accession>A0A0E3PX71</accession>
<dbReference type="Proteomes" id="UP000033058">
    <property type="component" value="Chromosome"/>
</dbReference>
<dbReference type="GeneID" id="24851906"/>
<dbReference type="RefSeq" id="WP_015412575.1">
    <property type="nucleotide sequence ID" value="NZ_CP009509.1"/>
</dbReference>
<dbReference type="AlphaFoldDB" id="A0A0E3PX71"/>
<keyword evidence="3 5" id="KW-1133">Transmembrane helix</keyword>
<evidence type="ECO:0000256" key="3">
    <source>
        <dbReference type="ARBA" id="ARBA00022989"/>
    </source>
</evidence>